<keyword evidence="6" id="KW-1185">Reference proteome</keyword>
<feature type="domain" description="TCTP" evidence="4">
    <location>
        <begin position="1"/>
        <end position="170"/>
    </location>
</feature>
<dbReference type="InterPro" id="IPR011057">
    <property type="entry name" value="Mss4-like_sf"/>
</dbReference>
<dbReference type="InterPro" id="IPR011323">
    <property type="entry name" value="Mss4/transl-control_tumour"/>
</dbReference>
<name>A0AAE1BNT9_PETCI</name>
<accession>A0AAE1BNT9</accession>
<dbReference type="GO" id="GO:0005509">
    <property type="term" value="F:calcium ion binding"/>
    <property type="evidence" value="ECO:0007669"/>
    <property type="project" value="TreeGrafter"/>
</dbReference>
<comment type="similarity">
    <text evidence="2">Belongs to the TCTP family.</text>
</comment>
<dbReference type="AlphaFoldDB" id="A0AAE1BNT9"/>
<evidence type="ECO:0000313" key="5">
    <source>
        <dbReference type="EMBL" id="KAK3853988.1"/>
    </source>
</evidence>
<dbReference type="PANTHER" id="PTHR11991">
    <property type="entry name" value="TRANSLATIONALLY CONTROLLED TUMOR PROTEIN-RELATED"/>
    <property type="match status" value="1"/>
</dbReference>
<evidence type="ECO:0000313" key="6">
    <source>
        <dbReference type="Proteomes" id="UP001286313"/>
    </source>
</evidence>
<keyword evidence="3" id="KW-1133">Transmembrane helix</keyword>
<sequence>MKVFKDIMTGDEMFTDTYKFEDIEDAFYMVIAKNTTVTEGNIELAGSNPSAEEADEGTESSCQSGIDVVLFMRLQETGFGSKKDYLTYMKDYLKKLKTKLGADSKEAEKLPGIQKPLQEVLKNFKDLQFFTGESMNADEGMIVLGDYKEVDGEERPILLILPPRTATEHHSLLLKRTSLPGLLCANKSFTSSFFYYLYPVSLIIFLFCVRS</sequence>
<dbReference type="Gene3D" id="2.170.150.10">
    <property type="entry name" value="Metal Binding Protein, Guanine Nucleotide Exchange Factor, Chain A"/>
    <property type="match status" value="1"/>
</dbReference>
<gene>
    <name evidence="5" type="ORF">Pcinc_039501</name>
</gene>
<evidence type="ECO:0000259" key="4">
    <source>
        <dbReference type="PROSITE" id="PS51797"/>
    </source>
</evidence>
<dbReference type="PANTHER" id="PTHR11991:SF0">
    <property type="entry name" value="TRANSLATIONALLY-CONTROLLED TUMOR PROTEIN"/>
    <property type="match status" value="1"/>
</dbReference>
<dbReference type="SUPFAM" id="SSF51316">
    <property type="entry name" value="Mss4-like"/>
    <property type="match status" value="1"/>
</dbReference>
<dbReference type="InterPro" id="IPR034737">
    <property type="entry name" value="TCTP"/>
</dbReference>
<dbReference type="Pfam" id="PF00838">
    <property type="entry name" value="TCTP"/>
    <property type="match status" value="1"/>
</dbReference>
<dbReference type="PROSITE" id="PS51797">
    <property type="entry name" value="TCTP_3"/>
    <property type="match status" value="1"/>
</dbReference>
<organism evidence="5 6">
    <name type="scientific">Petrolisthes cinctipes</name>
    <name type="common">Flat porcelain crab</name>
    <dbReference type="NCBI Taxonomy" id="88211"/>
    <lineage>
        <taxon>Eukaryota</taxon>
        <taxon>Metazoa</taxon>
        <taxon>Ecdysozoa</taxon>
        <taxon>Arthropoda</taxon>
        <taxon>Crustacea</taxon>
        <taxon>Multicrustacea</taxon>
        <taxon>Malacostraca</taxon>
        <taxon>Eumalacostraca</taxon>
        <taxon>Eucarida</taxon>
        <taxon>Decapoda</taxon>
        <taxon>Pleocyemata</taxon>
        <taxon>Anomura</taxon>
        <taxon>Galatheoidea</taxon>
        <taxon>Porcellanidae</taxon>
        <taxon>Petrolisthes</taxon>
    </lineage>
</organism>
<comment type="caution">
    <text evidence="5">The sequence shown here is derived from an EMBL/GenBank/DDBJ whole genome shotgun (WGS) entry which is preliminary data.</text>
</comment>
<proteinExistence type="inferred from homology"/>
<dbReference type="InterPro" id="IPR018105">
    <property type="entry name" value="Translational_control_tumour_p"/>
</dbReference>
<dbReference type="EMBL" id="JAWQEG010006748">
    <property type="protein sequence ID" value="KAK3853988.1"/>
    <property type="molecule type" value="Genomic_DNA"/>
</dbReference>
<feature type="transmembrane region" description="Helical" evidence="3">
    <location>
        <begin position="193"/>
        <end position="209"/>
    </location>
</feature>
<dbReference type="PRINTS" id="PR01653">
    <property type="entry name" value="TCTPROTEIN"/>
</dbReference>
<dbReference type="GO" id="GO:0005737">
    <property type="term" value="C:cytoplasm"/>
    <property type="evidence" value="ECO:0007669"/>
    <property type="project" value="TreeGrafter"/>
</dbReference>
<evidence type="ECO:0000256" key="1">
    <source>
        <dbReference type="ARBA" id="ARBA00014759"/>
    </source>
</evidence>
<evidence type="ECO:0000256" key="3">
    <source>
        <dbReference type="SAM" id="Phobius"/>
    </source>
</evidence>
<dbReference type="InterPro" id="IPR018103">
    <property type="entry name" value="Translation_control_tumour_CS"/>
</dbReference>
<evidence type="ECO:0000256" key="2">
    <source>
        <dbReference type="PROSITE-ProRule" id="PRU01133"/>
    </source>
</evidence>
<reference evidence="5" key="1">
    <citation type="submission" date="2023-10" db="EMBL/GenBank/DDBJ databases">
        <title>Genome assemblies of two species of porcelain crab, Petrolisthes cinctipes and Petrolisthes manimaculis (Anomura: Porcellanidae).</title>
        <authorList>
            <person name="Angst P."/>
        </authorList>
    </citation>
    <scope>NUCLEOTIDE SEQUENCE</scope>
    <source>
        <strain evidence="5">PB745_01</strain>
        <tissue evidence="5">Gill</tissue>
    </source>
</reference>
<keyword evidence="3" id="KW-0812">Transmembrane</keyword>
<dbReference type="PROSITE" id="PS01003">
    <property type="entry name" value="TCTP_2"/>
    <property type="match status" value="1"/>
</dbReference>
<dbReference type="PROSITE" id="PS01002">
    <property type="entry name" value="TCTP_1"/>
    <property type="match status" value="1"/>
</dbReference>
<keyword evidence="3" id="KW-0472">Membrane</keyword>
<protein>
    <recommendedName>
        <fullName evidence="1">Translationally-controlled tumor protein homolog</fullName>
    </recommendedName>
</protein>
<dbReference type="Proteomes" id="UP001286313">
    <property type="component" value="Unassembled WGS sequence"/>
</dbReference>